<dbReference type="EMBL" id="CP030926">
    <property type="protein sequence ID" value="AXN40406.1"/>
    <property type="molecule type" value="Genomic_DNA"/>
</dbReference>
<keyword evidence="5 11" id="KW-1133">Transmembrane helix</keyword>
<evidence type="ECO:0000256" key="8">
    <source>
        <dbReference type="ARBA" id="ARBA00023133"/>
    </source>
</evidence>
<dbReference type="PANTHER" id="PTHR35457">
    <property type="entry name" value="HEME A SYNTHASE"/>
    <property type="match status" value="1"/>
</dbReference>
<evidence type="ECO:0000256" key="11">
    <source>
        <dbReference type="HAMAP-Rule" id="MF_01664"/>
    </source>
</evidence>
<evidence type="ECO:0000256" key="6">
    <source>
        <dbReference type="ARBA" id="ARBA00023002"/>
    </source>
</evidence>
<reference evidence="12 15" key="2">
    <citation type="submission" date="2018-07" db="EMBL/GenBank/DDBJ databases">
        <title>The molecular basis for the intramolecular migration of carboxyl group in the catabolism of para-hydroxybenzoate via gentisate.</title>
        <authorList>
            <person name="Zhao H."/>
            <person name="Xu Y."/>
            <person name="Lin S."/>
            <person name="Spain J.C."/>
            <person name="Zhou N.-Y."/>
        </authorList>
    </citation>
    <scope>NUCLEOTIDE SEQUENCE [LARGE SCALE GENOMIC DNA]</scope>
    <source>
        <strain evidence="12 15">PHB-7a</strain>
    </source>
</reference>
<dbReference type="InterPro" id="IPR003780">
    <property type="entry name" value="COX15/CtaA_fam"/>
</dbReference>
<comment type="function">
    <text evidence="11">Catalyzes the conversion of heme O to heme A by two successive hydroxylations of the methyl group at C8. The first hydroxylation forms heme I, the second hydroxylation results in an unstable dihydroxymethyl group, which spontaneously dehydrates, resulting in the formyl group of heme A.</text>
</comment>
<evidence type="ECO:0000256" key="5">
    <source>
        <dbReference type="ARBA" id="ARBA00022989"/>
    </source>
</evidence>
<keyword evidence="9 11" id="KW-0472">Membrane</keyword>
<comment type="similarity">
    <text evidence="11">Belongs to the COX15/CtaA family. Type 1 subfamily.</text>
</comment>
<feature type="binding site" description="axial binding residue" evidence="11">
    <location>
        <position position="214"/>
    </location>
    <ligand>
        <name>heme</name>
        <dbReference type="ChEBI" id="CHEBI:30413"/>
    </ligand>
    <ligandPart>
        <name>Fe</name>
        <dbReference type="ChEBI" id="CHEBI:18248"/>
    </ligandPart>
</feature>
<evidence type="ECO:0000313" key="15">
    <source>
        <dbReference type="Proteomes" id="UP000260457"/>
    </source>
</evidence>
<feature type="transmembrane region" description="Helical" evidence="11">
    <location>
        <begin position="119"/>
        <end position="142"/>
    </location>
</feature>
<sequence length="328" mass="36546">MKSSLKWFAVLTTIVMLFILLGGALVTKTDSGMGCGRSWPLCNGQLIPDKITLELVIELSHRLVSGAGGFMVLILSYMSWRKIGHIREARFLSVISFSFLVLQGLIGAAAVLWSQSDFVLALHFGISLISFASVFLLTLLIFEVDKKFEAEKLIVDKRMGFHIIGILIFTLIVVYTGALVRHTESSLICKDWPLCVNDNLALPSNLYEWVQMGHRSIAGALFIWVSYVAFIAHKYYKHQKVIYGGWIAAFILVFLQVTAGAFIIFSRQNLYIALAHALFIACFFGVMSYLMLLTSRSKKNALAIKRGSATHTVNGQDEQEITPTIPAR</sequence>
<dbReference type="KEGG" id="pbut:DTO10_19880"/>
<proteinExistence type="inferred from homology"/>
<feature type="transmembrane region" description="Helical" evidence="11">
    <location>
        <begin position="92"/>
        <end position="113"/>
    </location>
</feature>
<evidence type="ECO:0000256" key="1">
    <source>
        <dbReference type="ARBA" id="ARBA00004141"/>
    </source>
</evidence>
<gene>
    <name evidence="11" type="primary">ctaA</name>
    <name evidence="13" type="ORF">CN689_07765</name>
    <name evidence="12" type="ORF">DTO10_19880</name>
</gene>
<feature type="binding site" description="axial binding residue" evidence="11">
    <location>
        <position position="276"/>
    </location>
    <ligand>
        <name>heme</name>
        <dbReference type="ChEBI" id="CHEBI:30413"/>
    </ligand>
    <ligandPart>
        <name>Fe</name>
        <dbReference type="ChEBI" id="CHEBI:18248"/>
    </ligandPart>
</feature>
<reference evidence="13 14" key="1">
    <citation type="submission" date="2017-09" db="EMBL/GenBank/DDBJ databases">
        <title>Large-scale bioinformatics analysis of Bacillus genomes uncovers conserved roles of natural products in bacterial physiology.</title>
        <authorList>
            <consortium name="Agbiome Team Llc"/>
            <person name="Bleich R.M."/>
            <person name="Kirk G.J."/>
            <person name="Santa Maria K.C."/>
            <person name="Allen S.E."/>
            <person name="Farag S."/>
            <person name="Shank E.A."/>
            <person name="Bowers A."/>
        </authorList>
    </citation>
    <scope>NUCLEOTIDE SEQUENCE [LARGE SCALE GENOMIC DNA]</scope>
    <source>
        <strain evidence="13 14">AFS003229</strain>
    </source>
</reference>
<dbReference type="RefSeq" id="WP_098175431.1">
    <property type="nucleotide sequence ID" value="NZ_CP030926.1"/>
</dbReference>
<evidence type="ECO:0000256" key="9">
    <source>
        <dbReference type="ARBA" id="ARBA00023136"/>
    </source>
</evidence>
<evidence type="ECO:0000313" key="12">
    <source>
        <dbReference type="EMBL" id="AXN40406.1"/>
    </source>
</evidence>
<evidence type="ECO:0000256" key="4">
    <source>
        <dbReference type="ARBA" id="ARBA00022723"/>
    </source>
</evidence>
<dbReference type="HAMAP" id="MF_01664">
    <property type="entry name" value="HemeA_synth_type1"/>
    <property type="match status" value="1"/>
</dbReference>
<comment type="subunit">
    <text evidence="11">Interacts with CtaB.</text>
</comment>
<dbReference type="InterPro" id="IPR023755">
    <property type="entry name" value="HemeA_Synthase_type1"/>
</dbReference>
<evidence type="ECO:0000256" key="7">
    <source>
        <dbReference type="ARBA" id="ARBA00023004"/>
    </source>
</evidence>
<dbReference type="AlphaFoldDB" id="A0AAX0S5S4"/>
<comment type="subcellular location">
    <subcellularLocation>
        <location evidence="11">Cell membrane</location>
        <topology evidence="11">Multi-pass membrane protein</topology>
    </subcellularLocation>
    <subcellularLocation>
        <location evidence="1">Membrane</location>
        <topology evidence="1">Multi-pass membrane protein</topology>
    </subcellularLocation>
</comment>
<evidence type="ECO:0000256" key="2">
    <source>
        <dbReference type="ARBA" id="ARBA00022475"/>
    </source>
</evidence>
<keyword evidence="8 11" id="KW-0350">Heme biosynthesis</keyword>
<dbReference type="EC" id="1.17.99.9" evidence="11"/>
<comment type="pathway">
    <text evidence="11">Porphyrin-containing compound metabolism; heme A biosynthesis; heme A from heme O: step 1/1.</text>
</comment>
<feature type="transmembrane region" description="Helical" evidence="11">
    <location>
        <begin position="212"/>
        <end position="231"/>
    </location>
</feature>
<evidence type="ECO:0000256" key="3">
    <source>
        <dbReference type="ARBA" id="ARBA00022692"/>
    </source>
</evidence>
<dbReference type="GO" id="GO:0046872">
    <property type="term" value="F:metal ion binding"/>
    <property type="evidence" value="ECO:0007669"/>
    <property type="project" value="UniProtKB-KW"/>
</dbReference>
<comment type="catalytic activity">
    <reaction evidence="11">
        <text>Fe(II)-heme o + 2 A + H2O = Fe(II)-heme a + 2 AH2</text>
        <dbReference type="Rhea" id="RHEA:63388"/>
        <dbReference type="ChEBI" id="CHEBI:13193"/>
        <dbReference type="ChEBI" id="CHEBI:15377"/>
        <dbReference type="ChEBI" id="CHEBI:17499"/>
        <dbReference type="ChEBI" id="CHEBI:60530"/>
        <dbReference type="ChEBI" id="CHEBI:61715"/>
        <dbReference type="EC" id="1.17.99.9"/>
    </reaction>
</comment>
<feature type="transmembrane region" description="Helical" evidence="11">
    <location>
        <begin position="7"/>
        <end position="26"/>
    </location>
</feature>
<keyword evidence="2 11" id="KW-1003">Cell membrane</keyword>
<evidence type="ECO:0000313" key="13">
    <source>
        <dbReference type="EMBL" id="PEJ35203.1"/>
    </source>
</evidence>
<dbReference type="EMBL" id="NUEQ01000013">
    <property type="protein sequence ID" value="PEJ35203.1"/>
    <property type="molecule type" value="Genomic_DNA"/>
</dbReference>
<keyword evidence="3 11" id="KW-0812">Transmembrane</keyword>
<organism evidence="13 14">
    <name type="scientific">Peribacillus butanolivorans</name>
    <dbReference type="NCBI Taxonomy" id="421767"/>
    <lineage>
        <taxon>Bacteria</taxon>
        <taxon>Bacillati</taxon>
        <taxon>Bacillota</taxon>
        <taxon>Bacilli</taxon>
        <taxon>Bacillales</taxon>
        <taxon>Bacillaceae</taxon>
        <taxon>Peribacillus</taxon>
    </lineage>
</organism>
<feature type="transmembrane region" description="Helical" evidence="11">
    <location>
        <begin position="63"/>
        <end position="80"/>
    </location>
</feature>
<keyword evidence="4 11" id="KW-0479">Metal-binding</keyword>
<keyword evidence="10" id="KW-1015">Disulfide bond</keyword>
<dbReference type="GO" id="GO:0120547">
    <property type="term" value="F:heme A synthase activity"/>
    <property type="evidence" value="ECO:0007669"/>
    <property type="project" value="UniProtKB-EC"/>
</dbReference>
<name>A0AAX0S5S4_9BACI</name>
<comment type="cofactor">
    <cofactor evidence="11">
        <name>heme b</name>
        <dbReference type="ChEBI" id="CHEBI:60344"/>
    </cofactor>
</comment>
<dbReference type="Proteomes" id="UP000220106">
    <property type="component" value="Unassembled WGS sequence"/>
</dbReference>
<keyword evidence="7 11" id="KW-0408">Iron</keyword>
<dbReference type="GO" id="GO:0005886">
    <property type="term" value="C:plasma membrane"/>
    <property type="evidence" value="ECO:0007669"/>
    <property type="project" value="UniProtKB-SubCell"/>
</dbReference>
<keyword evidence="6 11" id="KW-0560">Oxidoreductase</keyword>
<evidence type="ECO:0000256" key="10">
    <source>
        <dbReference type="ARBA" id="ARBA00023157"/>
    </source>
</evidence>
<feature type="transmembrane region" description="Helical" evidence="11">
    <location>
        <begin position="163"/>
        <end position="180"/>
    </location>
</feature>
<keyword evidence="15" id="KW-1185">Reference proteome</keyword>
<dbReference type="Proteomes" id="UP000260457">
    <property type="component" value="Chromosome"/>
</dbReference>
<dbReference type="Pfam" id="PF02628">
    <property type="entry name" value="COX15-CtaA"/>
    <property type="match status" value="1"/>
</dbReference>
<feature type="transmembrane region" description="Helical" evidence="11">
    <location>
        <begin position="271"/>
        <end position="292"/>
    </location>
</feature>
<dbReference type="InterPro" id="IPR050450">
    <property type="entry name" value="COX15/CtaA_HemeA_synthase"/>
</dbReference>
<dbReference type="GO" id="GO:0006784">
    <property type="term" value="P:heme A biosynthetic process"/>
    <property type="evidence" value="ECO:0007669"/>
    <property type="project" value="UniProtKB-UniRule"/>
</dbReference>
<dbReference type="PANTHER" id="PTHR35457:SF1">
    <property type="entry name" value="HEME A SYNTHASE"/>
    <property type="match status" value="1"/>
</dbReference>
<feature type="transmembrane region" description="Helical" evidence="11">
    <location>
        <begin position="243"/>
        <end position="265"/>
    </location>
</feature>
<accession>A0AAX0S5S4</accession>
<protein>
    <recommendedName>
        <fullName evidence="11">Heme A synthase</fullName>
        <shortName evidence="11">HAS</shortName>
        <ecNumber evidence="11">1.17.99.9</ecNumber>
    </recommendedName>
    <alternativeName>
        <fullName evidence="11">Cytochrome aa3-controlling protein</fullName>
    </alternativeName>
</protein>
<evidence type="ECO:0000313" key="14">
    <source>
        <dbReference type="Proteomes" id="UP000220106"/>
    </source>
</evidence>